<dbReference type="RefSeq" id="XP_007412746.1">
    <property type="nucleotide sequence ID" value="XM_007412684.1"/>
</dbReference>
<proteinExistence type="predicted"/>
<dbReference type="Proteomes" id="UP000001072">
    <property type="component" value="Unassembled WGS sequence"/>
</dbReference>
<gene>
    <name evidence="2" type="ORF">MELLADRAFT_124506</name>
</gene>
<dbReference type="InParanoid" id="F4RUL6"/>
<organism evidence="3">
    <name type="scientific">Melampsora larici-populina (strain 98AG31 / pathotype 3-4-7)</name>
    <name type="common">Poplar leaf rust fungus</name>
    <dbReference type="NCBI Taxonomy" id="747676"/>
    <lineage>
        <taxon>Eukaryota</taxon>
        <taxon>Fungi</taxon>
        <taxon>Dikarya</taxon>
        <taxon>Basidiomycota</taxon>
        <taxon>Pucciniomycotina</taxon>
        <taxon>Pucciniomycetes</taxon>
        <taxon>Pucciniales</taxon>
        <taxon>Melampsoraceae</taxon>
        <taxon>Melampsora</taxon>
    </lineage>
</organism>
<dbReference type="GeneID" id="18926793"/>
<dbReference type="HOGENOM" id="CLU_198490_0_0_1"/>
<dbReference type="VEuPathDB" id="FungiDB:MELLADRAFT_124506"/>
<dbReference type="EMBL" id="GL883121">
    <property type="protein sequence ID" value="EGG03953.1"/>
    <property type="molecule type" value="Genomic_DNA"/>
</dbReference>
<feature type="chain" id="PRO_5003321797" evidence="1">
    <location>
        <begin position="22"/>
        <end position="58"/>
    </location>
</feature>
<sequence length="58" mass="6457">MNLSIIATIFVIFVSVNQSFGAMIKNPKSEKGIISADEALVYVDIDMSRAEKECQTWC</sequence>
<reference evidence="3" key="1">
    <citation type="journal article" date="2011" name="Proc. Natl. Acad. Sci. U.S.A.">
        <title>Obligate biotrophy features unraveled by the genomic analysis of rust fungi.</title>
        <authorList>
            <person name="Duplessis S."/>
            <person name="Cuomo C.A."/>
            <person name="Lin Y.-C."/>
            <person name="Aerts A."/>
            <person name="Tisserant E."/>
            <person name="Veneault-Fourrey C."/>
            <person name="Joly D.L."/>
            <person name="Hacquard S."/>
            <person name="Amselem J."/>
            <person name="Cantarel B.L."/>
            <person name="Chiu R."/>
            <person name="Coutinho P.M."/>
            <person name="Feau N."/>
            <person name="Field M."/>
            <person name="Frey P."/>
            <person name="Gelhaye E."/>
            <person name="Goldberg J."/>
            <person name="Grabherr M.G."/>
            <person name="Kodira C.D."/>
            <person name="Kohler A."/>
            <person name="Kuees U."/>
            <person name="Lindquist E.A."/>
            <person name="Lucas S.M."/>
            <person name="Mago R."/>
            <person name="Mauceli E."/>
            <person name="Morin E."/>
            <person name="Murat C."/>
            <person name="Pangilinan J.L."/>
            <person name="Park R."/>
            <person name="Pearson M."/>
            <person name="Quesneville H."/>
            <person name="Rouhier N."/>
            <person name="Sakthikumar S."/>
            <person name="Salamov A.A."/>
            <person name="Schmutz J."/>
            <person name="Selles B."/>
            <person name="Shapiro H."/>
            <person name="Tanguay P."/>
            <person name="Tuskan G.A."/>
            <person name="Henrissat B."/>
            <person name="Van de Peer Y."/>
            <person name="Rouze P."/>
            <person name="Ellis J.G."/>
            <person name="Dodds P.N."/>
            <person name="Schein J.E."/>
            <person name="Zhong S."/>
            <person name="Hamelin R.C."/>
            <person name="Grigoriev I.V."/>
            <person name="Szabo L.J."/>
            <person name="Martin F."/>
        </authorList>
    </citation>
    <scope>NUCLEOTIDE SEQUENCE [LARGE SCALE GENOMIC DNA]</scope>
    <source>
        <strain evidence="3">98AG31 / pathotype 3-4-7</strain>
    </source>
</reference>
<dbReference type="AlphaFoldDB" id="F4RUL6"/>
<keyword evidence="3" id="KW-1185">Reference proteome</keyword>
<dbReference type="KEGG" id="mlr:MELLADRAFT_124506"/>
<evidence type="ECO:0000313" key="3">
    <source>
        <dbReference type="Proteomes" id="UP000001072"/>
    </source>
</evidence>
<name>F4RUL6_MELLP</name>
<accession>F4RUL6</accession>
<evidence type="ECO:0000313" key="2">
    <source>
        <dbReference type="EMBL" id="EGG03953.1"/>
    </source>
</evidence>
<keyword evidence="1" id="KW-0732">Signal</keyword>
<protein>
    <submittedName>
        <fullName evidence="2">Secreted protein</fullName>
    </submittedName>
</protein>
<feature type="signal peptide" evidence="1">
    <location>
        <begin position="1"/>
        <end position="21"/>
    </location>
</feature>
<evidence type="ECO:0000256" key="1">
    <source>
        <dbReference type="SAM" id="SignalP"/>
    </source>
</evidence>